<feature type="compositionally biased region" description="Basic and acidic residues" evidence="1">
    <location>
        <begin position="21"/>
        <end position="54"/>
    </location>
</feature>
<sequence length="235" mass="25727">MLAAGTVQLQPGAAADDGQDGDQRKAQADDDAQRTDQPERGHGQHQAERGDHQARTALPGNARGQRGTHHVGERMRVLRRQRHQHVALAAQPEHEGGHEHQDARDAERPLRAPVLQHQRDQQRGEQRAEVDDPVEGVEDDLGQVLVALVELAEAKEEAFAAVLEQRQAQVAGAVDQAEPEDGVVLAEELVGQPATEQREEIHADHEAASLPMMYGIWRGILPWPAMGATASWLIL</sequence>
<comment type="caution">
    <text evidence="2">The sequence shown here is derived from an EMBL/GenBank/DDBJ whole genome shotgun (WGS) entry which is preliminary data.</text>
</comment>
<evidence type="ECO:0000313" key="3">
    <source>
        <dbReference type="Proteomes" id="UP000740926"/>
    </source>
</evidence>
<protein>
    <submittedName>
        <fullName evidence="2">Uncharacterized protein</fullName>
    </submittedName>
</protein>
<dbReference type="Proteomes" id="UP000740926">
    <property type="component" value="Unassembled WGS sequence"/>
</dbReference>
<dbReference type="AlphaFoldDB" id="A0A9P6Y9S5"/>
<evidence type="ECO:0000313" key="2">
    <source>
        <dbReference type="EMBL" id="KAG1542903.1"/>
    </source>
</evidence>
<reference evidence="2 3" key="1">
    <citation type="journal article" date="2020" name="Microb. Genom.">
        <title>Genetic diversity of clinical and environmental Mucorales isolates obtained from an investigation of mucormycosis cases among solid organ transplant recipients.</title>
        <authorList>
            <person name="Nguyen M.H."/>
            <person name="Kaul D."/>
            <person name="Muto C."/>
            <person name="Cheng S.J."/>
            <person name="Richter R.A."/>
            <person name="Bruno V.M."/>
            <person name="Liu G."/>
            <person name="Beyhan S."/>
            <person name="Sundermann A.J."/>
            <person name="Mounaud S."/>
            <person name="Pasculle A.W."/>
            <person name="Nierman W.C."/>
            <person name="Driscoll E."/>
            <person name="Cumbie R."/>
            <person name="Clancy C.J."/>
            <person name="Dupont C.L."/>
        </authorList>
    </citation>
    <scope>NUCLEOTIDE SEQUENCE [LARGE SCALE GENOMIC DNA]</scope>
    <source>
        <strain evidence="2 3">GL24</strain>
    </source>
</reference>
<gene>
    <name evidence="2" type="ORF">G6F50_014050</name>
</gene>
<feature type="compositionally biased region" description="Basic and acidic residues" evidence="1">
    <location>
        <begin position="117"/>
        <end position="130"/>
    </location>
</feature>
<feature type="region of interest" description="Disordered" evidence="1">
    <location>
        <begin position="1"/>
        <end position="106"/>
    </location>
</feature>
<dbReference type="EMBL" id="JAANIU010006247">
    <property type="protein sequence ID" value="KAG1542903.1"/>
    <property type="molecule type" value="Genomic_DNA"/>
</dbReference>
<name>A0A9P6Y9S5_9FUNG</name>
<evidence type="ECO:0000256" key="1">
    <source>
        <dbReference type="SAM" id="MobiDB-lite"/>
    </source>
</evidence>
<feature type="region of interest" description="Disordered" evidence="1">
    <location>
        <begin position="115"/>
        <end position="134"/>
    </location>
</feature>
<organism evidence="2 3">
    <name type="scientific">Rhizopus delemar</name>
    <dbReference type="NCBI Taxonomy" id="936053"/>
    <lineage>
        <taxon>Eukaryota</taxon>
        <taxon>Fungi</taxon>
        <taxon>Fungi incertae sedis</taxon>
        <taxon>Mucoromycota</taxon>
        <taxon>Mucoromycotina</taxon>
        <taxon>Mucoromycetes</taxon>
        <taxon>Mucorales</taxon>
        <taxon>Mucorineae</taxon>
        <taxon>Rhizopodaceae</taxon>
        <taxon>Rhizopus</taxon>
    </lineage>
</organism>
<keyword evidence="3" id="KW-1185">Reference proteome</keyword>
<accession>A0A9P6Y9S5</accession>
<proteinExistence type="predicted"/>
<feature type="compositionally biased region" description="Basic and acidic residues" evidence="1">
    <location>
        <begin position="92"/>
        <end position="106"/>
    </location>
</feature>